<reference evidence="3" key="2">
    <citation type="submission" date="2015-01" db="EMBL/GenBank/DDBJ databases">
        <title>Evolutionary Origins and Diversification of the Mycorrhizal Mutualists.</title>
        <authorList>
            <consortium name="DOE Joint Genome Institute"/>
            <consortium name="Mycorrhizal Genomics Consortium"/>
            <person name="Kohler A."/>
            <person name="Kuo A."/>
            <person name="Nagy L.G."/>
            <person name="Floudas D."/>
            <person name="Copeland A."/>
            <person name="Barry K.W."/>
            <person name="Cichocki N."/>
            <person name="Veneault-Fourrey C."/>
            <person name="LaButti K."/>
            <person name="Lindquist E.A."/>
            <person name="Lipzen A."/>
            <person name="Lundell T."/>
            <person name="Morin E."/>
            <person name="Murat C."/>
            <person name="Riley R."/>
            <person name="Ohm R."/>
            <person name="Sun H."/>
            <person name="Tunlid A."/>
            <person name="Henrissat B."/>
            <person name="Grigoriev I.V."/>
            <person name="Hibbett D.S."/>
            <person name="Martin F."/>
        </authorList>
    </citation>
    <scope>NUCLEOTIDE SEQUENCE [LARGE SCALE GENOMIC DNA]</scope>
    <source>
        <strain evidence="3">UH-Slu-Lm8-n1</strain>
    </source>
</reference>
<dbReference type="OrthoDB" id="2632038at2759"/>
<gene>
    <name evidence="2" type="ORF">CY34DRAFT_604227</name>
</gene>
<dbReference type="Proteomes" id="UP000054485">
    <property type="component" value="Unassembled WGS sequence"/>
</dbReference>
<evidence type="ECO:0000313" key="3">
    <source>
        <dbReference type="Proteomes" id="UP000054485"/>
    </source>
</evidence>
<keyword evidence="3" id="KW-1185">Reference proteome</keyword>
<feature type="region of interest" description="Disordered" evidence="1">
    <location>
        <begin position="193"/>
        <end position="257"/>
    </location>
</feature>
<evidence type="ECO:0000313" key="2">
    <source>
        <dbReference type="EMBL" id="KIK35029.1"/>
    </source>
</evidence>
<evidence type="ECO:0000256" key="1">
    <source>
        <dbReference type="SAM" id="MobiDB-lite"/>
    </source>
</evidence>
<organism evidence="2 3">
    <name type="scientific">Suillus luteus UH-Slu-Lm8-n1</name>
    <dbReference type="NCBI Taxonomy" id="930992"/>
    <lineage>
        <taxon>Eukaryota</taxon>
        <taxon>Fungi</taxon>
        <taxon>Dikarya</taxon>
        <taxon>Basidiomycota</taxon>
        <taxon>Agaricomycotina</taxon>
        <taxon>Agaricomycetes</taxon>
        <taxon>Agaricomycetidae</taxon>
        <taxon>Boletales</taxon>
        <taxon>Suillineae</taxon>
        <taxon>Suillaceae</taxon>
        <taxon>Suillus</taxon>
    </lineage>
</organism>
<dbReference type="InParanoid" id="A0A0D0AAD6"/>
<proteinExistence type="predicted"/>
<sequence>MPFNVRLTLYEYCLGLDLRSFHVDSRRNMFYLSPHLHGIFDAGHWFLLPDIGTLRKVHDYVKDAIASRANSQSSKGTNHFWLEWNLNNKTLYTFILLPGAGSPRISCEIGGGVWEDHSYPYQGLPLLECHIAPPFAIINAGPKCTRDHINQIVSEYCSQHTSEFRKELEERLTLLCNTWALFEDAKKDAKVWEVEKRGKRKRDRDDEDIENLSRGSKRTTRSQARSAHDGTPKSDLPSSNQARDKPPPPGARKRKLSCSLRGAALTDDAVFHLEKRQKRVDLRTRVRRWVTESTRASSLDPEPYA</sequence>
<evidence type="ECO:0008006" key="4">
    <source>
        <dbReference type="Google" id="ProtNLM"/>
    </source>
</evidence>
<accession>A0A0D0AAD6</accession>
<dbReference type="EMBL" id="KN835672">
    <property type="protein sequence ID" value="KIK35029.1"/>
    <property type="molecule type" value="Genomic_DNA"/>
</dbReference>
<name>A0A0D0AAD6_9AGAM</name>
<dbReference type="HOGENOM" id="CLU_912688_0_0_1"/>
<protein>
    <recommendedName>
        <fullName evidence="4">HNH nuclease domain-containing protein</fullName>
    </recommendedName>
</protein>
<dbReference type="AlphaFoldDB" id="A0A0D0AAD6"/>
<reference evidence="2 3" key="1">
    <citation type="submission" date="2014-04" db="EMBL/GenBank/DDBJ databases">
        <authorList>
            <consortium name="DOE Joint Genome Institute"/>
            <person name="Kuo A."/>
            <person name="Ruytinx J."/>
            <person name="Rineau F."/>
            <person name="Colpaert J."/>
            <person name="Kohler A."/>
            <person name="Nagy L.G."/>
            <person name="Floudas D."/>
            <person name="Copeland A."/>
            <person name="Barry K.W."/>
            <person name="Cichocki N."/>
            <person name="Veneault-Fourrey C."/>
            <person name="LaButti K."/>
            <person name="Lindquist E.A."/>
            <person name="Lipzen A."/>
            <person name="Lundell T."/>
            <person name="Morin E."/>
            <person name="Murat C."/>
            <person name="Sun H."/>
            <person name="Tunlid A."/>
            <person name="Henrissat B."/>
            <person name="Grigoriev I.V."/>
            <person name="Hibbett D.S."/>
            <person name="Martin F."/>
            <person name="Nordberg H.P."/>
            <person name="Cantor M.N."/>
            <person name="Hua S.X."/>
        </authorList>
    </citation>
    <scope>NUCLEOTIDE SEQUENCE [LARGE SCALE GENOMIC DNA]</scope>
    <source>
        <strain evidence="2 3">UH-Slu-Lm8-n1</strain>
    </source>
</reference>